<evidence type="ECO:0000256" key="1">
    <source>
        <dbReference type="SAM" id="SignalP"/>
    </source>
</evidence>
<accession>A0A2G1QMW5</accession>
<dbReference type="AlphaFoldDB" id="A0A2G1QMW5"/>
<reference evidence="2 3" key="1">
    <citation type="submission" date="2017-10" db="EMBL/GenBank/DDBJ databases">
        <title>Sedimentibacterium mangrovi gen. nov., sp. nov., a novel member of family Phyllobacteriacea isolated from mangrove sediment.</title>
        <authorList>
            <person name="Liao H."/>
            <person name="Tian Y."/>
        </authorList>
    </citation>
    <scope>NUCLEOTIDE SEQUENCE [LARGE SCALE GENOMIC DNA]</scope>
    <source>
        <strain evidence="2 3">X9-2-2</strain>
    </source>
</reference>
<name>A0A2G1QMW5_9HYPH</name>
<sequence>MRKFVLGLAVAAALGGAVAAIPPVMAAEEAMAAVSEAQPGEFVQVPLTSASVDHFLATWPRVSAVFTELDEQYEPGDPDTVMDELIYLSENAAAVSKLEQKVRDAGFSGFQDWLATAQSVMMARQWIIDPPNAEDMDAAEAEIRAMTDINDEVRAELLASLADARGQIDRMRPTDENLEAVRPYLARLETALGAN</sequence>
<proteinExistence type="predicted"/>
<keyword evidence="3" id="KW-1185">Reference proteome</keyword>
<feature type="signal peptide" evidence="1">
    <location>
        <begin position="1"/>
        <end position="26"/>
    </location>
</feature>
<evidence type="ECO:0000313" key="3">
    <source>
        <dbReference type="Proteomes" id="UP000221168"/>
    </source>
</evidence>
<dbReference type="EMBL" id="PDVP01000006">
    <property type="protein sequence ID" value="PHP66865.1"/>
    <property type="molecule type" value="Genomic_DNA"/>
</dbReference>
<protein>
    <submittedName>
        <fullName evidence="2">Uncharacterized protein</fullName>
    </submittedName>
</protein>
<dbReference type="Proteomes" id="UP000221168">
    <property type="component" value="Unassembled WGS sequence"/>
</dbReference>
<dbReference type="RefSeq" id="WP_099306632.1">
    <property type="nucleotide sequence ID" value="NZ_PDVP01000006.1"/>
</dbReference>
<keyword evidence="1" id="KW-0732">Signal</keyword>
<feature type="chain" id="PRO_5013867980" evidence="1">
    <location>
        <begin position="27"/>
        <end position="195"/>
    </location>
</feature>
<evidence type="ECO:0000313" key="2">
    <source>
        <dbReference type="EMBL" id="PHP66865.1"/>
    </source>
</evidence>
<comment type="caution">
    <text evidence="2">The sequence shown here is derived from an EMBL/GenBank/DDBJ whole genome shotgun (WGS) entry which is preliminary data.</text>
</comment>
<gene>
    <name evidence="2" type="ORF">CSC94_12240</name>
</gene>
<organism evidence="2 3">
    <name type="scientific">Zhengella mangrovi</name>
    <dbReference type="NCBI Taxonomy" id="1982044"/>
    <lineage>
        <taxon>Bacteria</taxon>
        <taxon>Pseudomonadati</taxon>
        <taxon>Pseudomonadota</taxon>
        <taxon>Alphaproteobacteria</taxon>
        <taxon>Hyphomicrobiales</taxon>
        <taxon>Notoacmeibacteraceae</taxon>
        <taxon>Zhengella</taxon>
    </lineage>
</organism>